<comment type="caution">
    <text evidence="1">The sequence shown here is derived from an EMBL/GenBank/DDBJ whole genome shotgun (WGS) entry which is preliminary data.</text>
</comment>
<accession>E9S9L1</accession>
<dbReference type="Proteomes" id="UP000004259">
    <property type="component" value="Unassembled WGS sequence"/>
</dbReference>
<protein>
    <submittedName>
        <fullName evidence="1">Uncharacterized protein</fullName>
    </submittedName>
</protein>
<dbReference type="EMBL" id="ADKM02000044">
    <property type="protein sequence ID" value="EGC04035.1"/>
    <property type="molecule type" value="Genomic_DNA"/>
</dbReference>
<evidence type="ECO:0000313" key="1">
    <source>
        <dbReference type="EMBL" id="EGC04035.1"/>
    </source>
</evidence>
<dbReference type="AlphaFoldDB" id="E9S9L1"/>
<evidence type="ECO:0000313" key="2">
    <source>
        <dbReference type="Proteomes" id="UP000004259"/>
    </source>
</evidence>
<organism evidence="1 2">
    <name type="scientific">Ruminococcus albus 8</name>
    <dbReference type="NCBI Taxonomy" id="246199"/>
    <lineage>
        <taxon>Bacteria</taxon>
        <taxon>Bacillati</taxon>
        <taxon>Bacillota</taxon>
        <taxon>Clostridia</taxon>
        <taxon>Eubacteriales</taxon>
        <taxon>Oscillospiraceae</taxon>
        <taxon>Ruminococcus</taxon>
    </lineage>
</organism>
<dbReference type="STRING" id="246199.CUS_4632"/>
<reference evidence="1 2" key="1">
    <citation type="submission" date="2011-02" db="EMBL/GenBank/DDBJ databases">
        <authorList>
            <person name="Nelson K.E."/>
            <person name="Sutton G."/>
            <person name="Torralba M."/>
            <person name="Durkin S."/>
            <person name="Harkins D."/>
            <person name="Montgomery R."/>
            <person name="Ziemer C."/>
            <person name="Klaassens E."/>
            <person name="Ocuiv P."/>
            <person name="Morrison M."/>
        </authorList>
    </citation>
    <scope>NUCLEOTIDE SEQUENCE [LARGE SCALE GENOMIC DNA]</scope>
    <source>
        <strain evidence="1 2">8</strain>
    </source>
</reference>
<sequence>MAVYRTDGMELFEKTLWKAVKRAEREAAERRFSYYVPLWENEYIEVR</sequence>
<proteinExistence type="predicted"/>
<gene>
    <name evidence="1" type="ORF">CUS_4632</name>
</gene>
<name>E9S9L1_RUMAL</name>
<keyword evidence="2" id="KW-1185">Reference proteome</keyword>